<sequence length="869" mass="99858">MVDATVSFAIEKLGEFVAQEVKVRIGVKDGVRWLKDELIYLQSSARYAESRQDEEQIRNWVKNVRDVANDAVTILRDFSAFQQEQEATKQSVVDCFKASVCMYKKEVKLYDIGKHIESLKERIIVIKNRRIEYGIDNILATPNLQQKQRSLLRTTAINNQVDVVGFDDDFKTLMGELDSKDTSLRVISIHGMGGLGKTSLATKLYNSSKLRQFNTHAKVCVSHEYNIADVLKRIIKSFKGLEHEQYMSNMDEHDLLQYLPQLLREEGRYFALIDDIWDVQVWEQIRIAFPDQKNGSRIIITTRNRIVAQMAEDKCFVHQLRFLREDESWQLFCKRAEPITPNMEKLGKEMVGKCGGLPLAIVVLSGLLLHNMSYEYWSNVKAHIWRHLKEGGSFQIQEILSLSYNDLSPKMKDCFLFLGRYPEDHEIYPIELKLLWIAEEFITEADEGDGVVLEDLAEDYLKELINRNLIQVESLQFNGQASRCRVHDLVRELAINIAKEQKLLAVFDSSKHNPNLIQFLEGQRRHVIYDGIGEYLKLLEHRSDALYMHSLALDNYGGRVELEEMKLMYTRFKNLKVLDMTSVESYRIPEEIGDLVFLKSLGLMGGKGGLLILPIPQSIGKLKKLQILFGSNRRGYRRYTVPREIGELHELRYLDMHITGSLNIGSRQTKLHTLCWIDRNQMLQIDVVKLTNLHTLCIQIQKEKEKGVYGGYTLKSIGKLKSLRTLIIFSPYTSIPTTKPLSSCSRLKSITLSGPIEDPSELSSLPDSVMNLKLTRSAFTEDQMPNLGNLSNLTALELDRVYEGKEIVCGYKAFPSLQILRLHRLPNLEEVKVEDGALPSLKSFQTIDCGKLKRIPLQLECFWIKDPKL</sequence>
<dbReference type="PANTHER" id="PTHR23155">
    <property type="entry name" value="DISEASE RESISTANCE PROTEIN RP"/>
    <property type="match status" value="1"/>
</dbReference>
<comment type="similarity">
    <text evidence="3">Belongs to the disease resistance NB-LRR family.</text>
</comment>
<evidence type="ECO:0000259" key="11">
    <source>
        <dbReference type="Pfam" id="PF00931"/>
    </source>
</evidence>
<dbReference type="InterPro" id="IPR055414">
    <property type="entry name" value="LRR_R13L4/SHOC2-like"/>
</dbReference>
<name>A0A166DAA0_DAUCS</name>
<dbReference type="Gene3D" id="1.20.5.4130">
    <property type="match status" value="1"/>
</dbReference>
<keyword evidence="10" id="KW-0067">ATP-binding</keyword>
<evidence type="ECO:0000256" key="7">
    <source>
        <dbReference type="ARBA" id="ARBA00022737"/>
    </source>
</evidence>
<dbReference type="Gene3D" id="1.10.10.10">
    <property type="entry name" value="Winged helix-like DNA-binding domain superfamily/Winged helix DNA-binding domain"/>
    <property type="match status" value="1"/>
</dbReference>
<dbReference type="Gene3D" id="3.80.10.10">
    <property type="entry name" value="Ribonuclease Inhibitor"/>
    <property type="match status" value="2"/>
</dbReference>
<evidence type="ECO:0000313" key="16">
    <source>
        <dbReference type="EMBL" id="WOG87338.1"/>
    </source>
</evidence>
<dbReference type="Gramene" id="KZN04996">
    <property type="protein sequence ID" value="KZN04996"/>
    <property type="gene ID" value="DCAR_005833"/>
</dbReference>
<dbReference type="SUPFAM" id="SSF52058">
    <property type="entry name" value="L domain-like"/>
    <property type="match status" value="1"/>
</dbReference>
<keyword evidence="9" id="KW-0611">Plant defense</keyword>
<dbReference type="PRINTS" id="PR00364">
    <property type="entry name" value="DISEASERSIST"/>
</dbReference>
<dbReference type="Pfam" id="PF23598">
    <property type="entry name" value="LRR_14"/>
    <property type="match status" value="1"/>
</dbReference>
<dbReference type="InterPro" id="IPR044974">
    <property type="entry name" value="Disease_R_plants"/>
</dbReference>
<dbReference type="PANTHER" id="PTHR23155:SF1152">
    <property type="entry name" value="AAA+ ATPASE DOMAIN-CONTAINING PROTEIN"/>
    <property type="match status" value="1"/>
</dbReference>
<dbReference type="Pfam" id="PF00931">
    <property type="entry name" value="NB-ARC"/>
    <property type="match status" value="1"/>
</dbReference>
<dbReference type="OMA" id="WHLATSS"/>
<protein>
    <submittedName>
        <fullName evidence="15">Uncharacterized protein</fullName>
    </submittedName>
</protein>
<dbReference type="FunFam" id="1.10.10.10:FF:000322">
    <property type="entry name" value="Probable disease resistance protein At1g63360"/>
    <property type="match status" value="1"/>
</dbReference>
<dbReference type="FunFam" id="3.40.50.300:FF:001091">
    <property type="entry name" value="Probable disease resistance protein At1g61300"/>
    <property type="match status" value="1"/>
</dbReference>
<keyword evidence="17" id="KW-1185">Reference proteome</keyword>
<dbReference type="GO" id="GO:0005524">
    <property type="term" value="F:ATP binding"/>
    <property type="evidence" value="ECO:0007669"/>
    <property type="project" value="UniProtKB-KW"/>
</dbReference>
<dbReference type="EMBL" id="LNRQ01000002">
    <property type="protein sequence ID" value="KZN04996.1"/>
    <property type="molecule type" value="Genomic_DNA"/>
</dbReference>
<dbReference type="Gene3D" id="3.40.50.300">
    <property type="entry name" value="P-loop containing nucleotide triphosphate hydrolases"/>
    <property type="match status" value="1"/>
</dbReference>
<evidence type="ECO:0000259" key="12">
    <source>
        <dbReference type="Pfam" id="PF18052"/>
    </source>
</evidence>
<evidence type="ECO:0000256" key="5">
    <source>
        <dbReference type="ARBA" id="ARBA00022614"/>
    </source>
</evidence>
<feature type="domain" description="Disease resistance R13L4/SHOC-2-like LRR" evidence="14">
    <location>
        <begin position="568"/>
        <end position="846"/>
    </location>
</feature>
<evidence type="ECO:0000259" key="14">
    <source>
        <dbReference type="Pfam" id="PF23598"/>
    </source>
</evidence>
<evidence type="ECO:0000256" key="6">
    <source>
        <dbReference type="ARBA" id="ARBA00022667"/>
    </source>
</evidence>
<dbReference type="OrthoDB" id="3027644at2759"/>
<keyword evidence="5" id="KW-0433">Leucine-rich repeat</keyword>
<reference evidence="15" key="1">
    <citation type="journal article" date="2016" name="Nat. Genet.">
        <title>A high-quality carrot genome assembly provides new insights into carotenoid accumulation and asterid genome evolution.</title>
        <authorList>
            <person name="Iorizzo M."/>
            <person name="Ellison S."/>
            <person name="Senalik D."/>
            <person name="Zeng P."/>
            <person name="Satapoomin P."/>
            <person name="Huang J."/>
            <person name="Bowman M."/>
            <person name="Iovene M."/>
            <person name="Sanseverino W."/>
            <person name="Cavagnaro P."/>
            <person name="Yildiz M."/>
            <person name="Macko-Podgorni A."/>
            <person name="Moranska E."/>
            <person name="Grzebelus E."/>
            <person name="Grzebelus D."/>
            <person name="Ashrafi H."/>
            <person name="Zheng Z."/>
            <person name="Cheng S."/>
            <person name="Spooner D."/>
            <person name="Van Deynze A."/>
            <person name="Simon P."/>
        </authorList>
    </citation>
    <scope>NUCLEOTIDE SEQUENCE [LARGE SCALE GENOMIC DNA]</scope>
    <source>
        <tissue evidence="15">Leaf</tissue>
    </source>
</reference>
<dbReference type="InterPro" id="IPR027417">
    <property type="entry name" value="P-loop_NTPase"/>
</dbReference>
<evidence type="ECO:0000256" key="3">
    <source>
        <dbReference type="ARBA" id="ARBA00008894"/>
    </source>
</evidence>
<dbReference type="InterPro" id="IPR042197">
    <property type="entry name" value="Apaf_helical"/>
</dbReference>
<dbReference type="Gene3D" id="1.10.8.430">
    <property type="entry name" value="Helical domain of apoptotic protease-activating factors"/>
    <property type="match status" value="1"/>
</dbReference>
<evidence type="ECO:0000256" key="10">
    <source>
        <dbReference type="ARBA" id="ARBA00022840"/>
    </source>
</evidence>
<comment type="function">
    <text evidence="1">Confers resistance to late blight (Phytophthora infestans) races carrying the avirulence gene Avr1. Resistance proteins guard the plant against pathogens that contain an appropriate avirulence protein via an indirect interaction with this avirulence protein. That triggers a defense system including the hypersensitive response, which restricts the pathogen growth.</text>
</comment>
<dbReference type="Pfam" id="PF23559">
    <property type="entry name" value="WHD_DRP"/>
    <property type="match status" value="1"/>
</dbReference>
<dbReference type="EMBL" id="CP093344">
    <property type="protein sequence ID" value="WOG87338.1"/>
    <property type="molecule type" value="Genomic_DNA"/>
</dbReference>
<gene>
    <name evidence="15" type="ORF">DCAR_005833</name>
    <name evidence="16" type="ORF">DCAR_0206562</name>
</gene>
<evidence type="ECO:0000256" key="4">
    <source>
        <dbReference type="ARBA" id="ARBA00022490"/>
    </source>
</evidence>
<dbReference type="CDD" id="cd14798">
    <property type="entry name" value="RX-CC_like"/>
    <property type="match status" value="1"/>
</dbReference>
<keyword evidence="4" id="KW-0963">Cytoplasm</keyword>
<feature type="domain" description="Disease resistance protein winged helix" evidence="13">
    <location>
        <begin position="421"/>
        <end position="494"/>
    </location>
</feature>
<proteinExistence type="inferred from homology"/>
<evidence type="ECO:0000313" key="15">
    <source>
        <dbReference type="EMBL" id="KZN04996.1"/>
    </source>
</evidence>
<dbReference type="GO" id="GO:0051607">
    <property type="term" value="P:defense response to virus"/>
    <property type="evidence" value="ECO:0007669"/>
    <property type="project" value="UniProtKB-ARBA"/>
</dbReference>
<dbReference type="Proteomes" id="UP000077755">
    <property type="component" value="Chromosome 2"/>
</dbReference>
<dbReference type="InterPro" id="IPR041118">
    <property type="entry name" value="Rx_N"/>
</dbReference>
<keyword evidence="8" id="KW-0547">Nucleotide-binding</keyword>
<dbReference type="GO" id="GO:0009626">
    <property type="term" value="P:plant-type hypersensitive response"/>
    <property type="evidence" value="ECO:0007669"/>
    <property type="project" value="UniProtKB-KW"/>
</dbReference>
<dbReference type="InterPro" id="IPR036388">
    <property type="entry name" value="WH-like_DNA-bd_sf"/>
</dbReference>
<evidence type="ECO:0000256" key="8">
    <source>
        <dbReference type="ARBA" id="ARBA00022741"/>
    </source>
</evidence>
<keyword evidence="7" id="KW-0677">Repeat</keyword>
<dbReference type="AlphaFoldDB" id="A0A166DAA0"/>
<evidence type="ECO:0000256" key="9">
    <source>
        <dbReference type="ARBA" id="ARBA00022821"/>
    </source>
</evidence>
<dbReference type="InterPro" id="IPR002182">
    <property type="entry name" value="NB-ARC"/>
</dbReference>
<organism evidence="15">
    <name type="scientific">Daucus carota subsp. sativus</name>
    <name type="common">Carrot</name>
    <dbReference type="NCBI Taxonomy" id="79200"/>
    <lineage>
        <taxon>Eukaryota</taxon>
        <taxon>Viridiplantae</taxon>
        <taxon>Streptophyta</taxon>
        <taxon>Embryophyta</taxon>
        <taxon>Tracheophyta</taxon>
        <taxon>Spermatophyta</taxon>
        <taxon>Magnoliopsida</taxon>
        <taxon>eudicotyledons</taxon>
        <taxon>Gunneridae</taxon>
        <taxon>Pentapetalae</taxon>
        <taxon>asterids</taxon>
        <taxon>campanulids</taxon>
        <taxon>Apiales</taxon>
        <taxon>Apiaceae</taxon>
        <taxon>Apioideae</taxon>
        <taxon>Scandiceae</taxon>
        <taxon>Daucinae</taxon>
        <taxon>Daucus</taxon>
        <taxon>Daucus sect. Daucus</taxon>
    </lineage>
</organism>
<evidence type="ECO:0000256" key="2">
    <source>
        <dbReference type="ARBA" id="ARBA00004496"/>
    </source>
</evidence>
<dbReference type="GO" id="GO:0043531">
    <property type="term" value="F:ADP binding"/>
    <property type="evidence" value="ECO:0007669"/>
    <property type="project" value="InterPro"/>
</dbReference>
<dbReference type="InterPro" id="IPR058922">
    <property type="entry name" value="WHD_DRP"/>
</dbReference>
<feature type="domain" description="Disease resistance N-terminal" evidence="12">
    <location>
        <begin position="6"/>
        <end position="91"/>
    </location>
</feature>
<keyword evidence="6" id="KW-0381">Hypersensitive response</keyword>
<reference evidence="16" key="2">
    <citation type="submission" date="2022-03" db="EMBL/GenBank/DDBJ databases">
        <title>Draft title - Genomic analysis of global carrot germplasm unveils the trajectory of domestication and the origin of high carotenoid orange carrot.</title>
        <authorList>
            <person name="Iorizzo M."/>
            <person name="Ellison S."/>
            <person name="Senalik D."/>
            <person name="Macko-Podgorni A."/>
            <person name="Grzebelus D."/>
            <person name="Bostan H."/>
            <person name="Rolling W."/>
            <person name="Curaba J."/>
            <person name="Simon P."/>
        </authorList>
    </citation>
    <scope>NUCLEOTIDE SEQUENCE</scope>
    <source>
        <tissue evidence="16">Leaf</tissue>
    </source>
</reference>
<feature type="domain" description="NB-ARC" evidence="11">
    <location>
        <begin position="168"/>
        <end position="336"/>
    </location>
</feature>
<evidence type="ECO:0000256" key="1">
    <source>
        <dbReference type="ARBA" id="ARBA00002074"/>
    </source>
</evidence>
<comment type="subcellular location">
    <subcellularLocation>
        <location evidence="2">Cytoplasm</location>
    </subcellularLocation>
</comment>
<dbReference type="Pfam" id="PF18052">
    <property type="entry name" value="Rx_N"/>
    <property type="match status" value="1"/>
</dbReference>
<dbReference type="KEGG" id="dcr:108207424"/>
<evidence type="ECO:0000313" key="17">
    <source>
        <dbReference type="Proteomes" id="UP000077755"/>
    </source>
</evidence>
<accession>A0A166DAA0</accession>
<dbReference type="SUPFAM" id="SSF52540">
    <property type="entry name" value="P-loop containing nucleoside triphosphate hydrolases"/>
    <property type="match status" value="1"/>
</dbReference>
<dbReference type="InterPro" id="IPR032675">
    <property type="entry name" value="LRR_dom_sf"/>
</dbReference>
<evidence type="ECO:0000259" key="13">
    <source>
        <dbReference type="Pfam" id="PF23559"/>
    </source>
</evidence>
<dbReference type="InterPro" id="IPR038005">
    <property type="entry name" value="RX-like_CC"/>
</dbReference>